<keyword evidence="2" id="KW-0812">Transmembrane</keyword>
<keyword evidence="4" id="KW-1185">Reference proteome</keyword>
<name>A0A7G1P0D9_9ACTN</name>
<evidence type="ECO:0000313" key="4">
    <source>
        <dbReference type="Proteomes" id="UP000516444"/>
    </source>
</evidence>
<sequence>MRSMRSVRSTRPAHHPVQPHPPLKPVESARPTASARPKRRTHARTAATVALLASAALIGVLAPQAAATARPALPLPLPVAAVEPLVTEGLTVEGPLVNNLTLPTLK</sequence>
<evidence type="ECO:0000256" key="1">
    <source>
        <dbReference type="SAM" id="MobiDB-lite"/>
    </source>
</evidence>
<feature type="transmembrane region" description="Helical" evidence="2">
    <location>
        <begin position="46"/>
        <end position="66"/>
    </location>
</feature>
<reference evidence="3 4" key="1">
    <citation type="journal article" date="2014" name="Int. J. Syst. Evol. Microbiol.">
        <title>Complete genome sequence of Corynebacterium casei LMG S-19264T (=DSM 44701T), isolated from a smear-ripened cheese.</title>
        <authorList>
            <consortium name="US DOE Joint Genome Institute (JGI-PGF)"/>
            <person name="Walter F."/>
            <person name="Albersmeier A."/>
            <person name="Kalinowski J."/>
            <person name="Ruckert C."/>
        </authorList>
    </citation>
    <scope>NUCLEOTIDE SEQUENCE [LARGE SCALE GENOMIC DNA]</scope>
    <source>
        <strain evidence="3 4">JCM 4677</strain>
    </source>
</reference>
<accession>A0A7G1P0D9</accession>
<dbReference type="EMBL" id="AP023440">
    <property type="protein sequence ID" value="BCL28888.1"/>
    <property type="molecule type" value="Genomic_DNA"/>
</dbReference>
<organism evidence="3 4">
    <name type="scientific">Streptomyces aurantiacus</name>
    <dbReference type="NCBI Taxonomy" id="47760"/>
    <lineage>
        <taxon>Bacteria</taxon>
        <taxon>Bacillati</taxon>
        <taxon>Actinomycetota</taxon>
        <taxon>Actinomycetes</taxon>
        <taxon>Kitasatosporales</taxon>
        <taxon>Streptomycetaceae</taxon>
        <taxon>Streptomyces</taxon>
        <taxon>Streptomyces aurantiacus group</taxon>
    </lineage>
</organism>
<keyword evidence="2" id="KW-0472">Membrane</keyword>
<dbReference type="Proteomes" id="UP000516444">
    <property type="component" value="Chromosome"/>
</dbReference>
<feature type="region of interest" description="Disordered" evidence="1">
    <location>
        <begin position="1"/>
        <end position="43"/>
    </location>
</feature>
<dbReference type="KEGG" id="sgm:GCM10017557_37470"/>
<keyword evidence="2" id="KW-1133">Transmembrane helix</keyword>
<evidence type="ECO:0000256" key="2">
    <source>
        <dbReference type="SAM" id="Phobius"/>
    </source>
</evidence>
<protein>
    <submittedName>
        <fullName evidence="3">Uncharacterized protein</fullName>
    </submittedName>
</protein>
<gene>
    <name evidence="3" type="ORF">GCM10017557_37470</name>
</gene>
<dbReference type="AlphaFoldDB" id="A0A7G1P0D9"/>
<evidence type="ECO:0000313" key="3">
    <source>
        <dbReference type="EMBL" id="BCL28888.1"/>
    </source>
</evidence>
<proteinExistence type="predicted"/>